<dbReference type="EMBL" id="NHZQ01000155">
    <property type="protein sequence ID" value="PSK49409.1"/>
    <property type="molecule type" value="Genomic_DNA"/>
</dbReference>
<feature type="region of interest" description="Disordered" evidence="1">
    <location>
        <begin position="1"/>
        <end position="22"/>
    </location>
</feature>
<dbReference type="Proteomes" id="UP000243723">
    <property type="component" value="Unassembled WGS sequence"/>
</dbReference>
<dbReference type="Gene3D" id="3.40.250.10">
    <property type="entry name" value="Rhodanese-like domain"/>
    <property type="match status" value="1"/>
</dbReference>
<evidence type="ECO:0000313" key="3">
    <source>
        <dbReference type="EMBL" id="PSK49409.1"/>
    </source>
</evidence>
<name>A0A2P7ZMG3_9PEZI</name>
<reference evidence="3 4" key="1">
    <citation type="submission" date="2017-05" db="EMBL/GenBank/DDBJ databases">
        <title>Draft genome sequence of Elsinoe australis.</title>
        <authorList>
            <person name="Cheng Q."/>
        </authorList>
    </citation>
    <scope>NUCLEOTIDE SEQUENCE [LARGE SCALE GENOMIC DNA]</scope>
    <source>
        <strain evidence="3 4">NL1</strain>
    </source>
</reference>
<sequence>MPSSSQQNPEPAWHEAFPKPKNISPEIITREELLRKFEEGQRPGKDYLLVDVRRNDHEGGTIHASLNLPAQTLFHSLDTLASICTNAQIPLVIFYCGSSRGRGPRAAGWFDDFLQDHKLINARSIILEGGIKGWAKAGKPFTDFMDGFDASKWSDGS</sequence>
<evidence type="ECO:0000313" key="4">
    <source>
        <dbReference type="Proteomes" id="UP000243723"/>
    </source>
</evidence>
<dbReference type="AlphaFoldDB" id="A0A2P7ZMG3"/>
<dbReference type="PROSITE" id="PS50206">
    <property type="entry name" value="RHODANESE_3"/>
    <property type="match status" value="1"/>
</dbReference>
<dbReference type="Pfam" id="PF00581">
    <property type="entry name" value="Rhodanese"/>
    <property type="match status" value="1"/>
</dbReference>
<comment type="caution">
    <text evidence="3">The sequence shown here is derived from an EMBL/GenBank/DDBJ whole genome shotgun (WGS) entry which is preliminary data.</text>
</comment>
<dbReference type="OrthoDB" id="8300214at2759"/>
<protein>
    <submittedName>
        <fullName evidence="3">CDC25-like phosphatase YCH1</fullName>
    </submittedName>
</protein>
<dbReference type="SUPFAM" id="SSF52821">
    <property type="entry name" value="Rhodanese/Cell cycle control phosphatase"/>
    <property type="match status" value="1"/>
</dbReference>
<feature type="domain" description="Rhodanese" evidence="2">
    <location>
        <begin position="43"/>
        <end position="143"/>
    </location>
</feature>
<dbReference type="InterPro" id="IPR001763">
    <property type="entry name" value="Rhodanese-like_dom"/>
</dbReference>
<evidence type="ECO:0000256" key="1">
    <source>
        <dbReference type="SAM" id="MobiDB-lite"/>
    </source>
</evidence>
<dbReference type="SMART" id="SM00450">
    <property type="entry name" value="RHOD"/>
    <property type="match status" value="1"/>
</dbReference>
<dbReference type="GO" id="GO:0004725">
    <property type="term" value="F:protein tyrosine phosphatase activity"/>
    <property type="evidence" value="ECO:0007669"/>
    <property type="project" value="TreeGrafter"/>
</dbReference>
<dbReference type="GO" id="GO:0005737">
    <property type="term" value="C:cytoplasm"/>
    <property type="evidence" value="ECO:0007669"/>
    <property type="project" value="TreeGrafter"/>
</dbReference>
<organism evidence="3 4">
    <name type="scientific">Elsinoe australis</name>
    <dbReference type="NCBI Taxonomy" id="40998"/>
    <lineage>
        <taxon>Eukaryota</taxon>
        <taxon>Fungi</taxon>
        <taxon>Dikarya</taxon>
        <taxon>Ascomycota</taxon>
        <taxon>Pezizomycotina</taxon>
        <taxon>Dothideomycetes</taxon>
        <taxon>Dothideomycetidae</taxon>
        <taxon>Myriangiales</taxon>
        <taxon>Elsinoaceae</taxon>
        <taxon>Elsinoe</taxon>
    </lineage>
</organism>
<dbReference type="STRING" id="40998.A0A2P7ZMG3"/>
<keyword evidence="4" id="KW-1185">Reference proteome</keyword>
<accession>A0A2P7ZMG3</accession>
<proteinExistence type="predicted"/>
<dbReference type="PANTHER" id="PTHR10828:SF50">
    <property type="entry name" value="REDUCTASE (ARC2), PUTATIVE (AFU_ORTHOLOGUE AFUA_6G13400)-RELATED"/>
    <property type="match status" value="1"/>
</dbReference>
<evidence type="ECO:0000259" key="2">
    <source>
        <dbReference type="PROSITE" id="PS50206"/>
    </source>
</evidence>
<dbReference type="PANTHER" id="PTHR10828">
    <property type="entry name" value="M-PHASE INDUCER PHOSPHATASE DUAL SPECIFICITY PHOSPHATASE CDC25"/>
    <property type="match status" value="1"/>
</dbReference>
<gene>
    <name evidence="3" type="ORF">B9Z65_8204</name>
</gene>
<dbReference type="InterPro" id="IPR036873">
    <property type="entry name" value="Rhodanese-like_dom_sf"/>
</dbReference>
<dbReference type="GO" id="GO:0005634">
    <property type="term" value="C:nucleus"/>
    <property type="evidence" value="ECO:0007669"/>
    <property type="project" value="TreeGrafter"/>
</dbReference>